<dbReference type="EMBL" id="FOXS01000004">
    <property type="protein sequence ID" value="SFQ57882.1"/>
    <property type="molecule type" value="Genomic_DNA"/>
</dbReference>
<dbReference type="InterPro" id="IPR022409">
    <property type="entry name" value="PKD/Chitinase_dom"/>
</dbReference>
<evidence type="ECO:0000313" key="8">
    <source>
        <dbReference type="EMBL" id="SFQ57882.1"/>
    </source>
</evidence>
<dbReference type="InterPro" id="IPR015500">
    <property type="entry name" value="Peptidase_S8_subtilisin-rel"/>
</dbReference>
<evidence type="ECO:0000256" key="1">
    <source>
        <dbReference type="ARBA" id="ARBA00011073"/>
    </source>
</evidence>
<evidence type="ECO:0000259" key="7">
    <source>
        <dbReference type="PROSITE" id="PS50093"/>
    </source>
</evidence>
<dbReference type="Proteomes" id="UP000199029">
    <property type="component" value="Unassembled WGS sequence"/>
</dbReference>
<proteinExistence type="inferred from homology"/>
<feature type="domain" description="PKD" evidence="7">
    <location>
        <begin position="876"/>
        <end position="942"/>
    </location>
</feature>
<keyword evidence="2 5" id="KW-0645">Protease</keyword>
<dbReference type="Gene3D" id="2.60.40.10">
    <property type="entry name" value="Immunoglobulins"/>
    <property type="match status" value="4"/>
</dbReference>
<dbReference type="InterPro" id="IPR022398">
    <property type="entry name" value="Peptidase_S8_His-AS"/>
</dbReference>
<dbReference type="InterPro" id="IPR013783">
    <property type="entry name" value="Ig-like_fold"/>
</dbReference>
<dbReference type="PROSITE" id="PS50093">
    <property type="entry name" value="PKD"/>
    <property type="match status" value="4"/>
</dbReference>
<feature type="active site" description="Charge relay system" evidence="5">
    <location>
        <position position="187"/>
    </location>
</feature>
<dbReference type="SMART" id="SM00089">
    <property type="entry name" value="PKD"/>
    <property type="match status" value="4"/>
</dbReference>
<dbReference type="PANTHER" id="PTHR43806:SF11">
    <property type="entry name" value="CEREVISIN-RELATED"/>
    <property type="match status" value="1"/>
</dbReference>
<gene>
    <name evidence="8" type="ORF">SAMN04515668_3055</name>
</gene>
<organism evidence="8 9">
    <name type="scientific">Hymenobacter arizonensis</name>
    <name type="common">Siccationidurans arizonensis</name>
    <dbReference type="NCBI Taxonomy" id="1227077"/>
    <lineage>
        <taxon>Bacteria</taxon>
        <taxon>Pseudomonadati</taxon>
        <taxon>Bacteroidota</taxon>
        <taxon>Cytophagia</taxon>
        <taxon>Cytophagales</taxon>
        <taxon>Hymenobacteraceae</taxon>
        <taxon>Hymenobacter</taxon>
    </lineage>
</organism>
<evidence type="ECO:0000256" key="4">
    <source>
        <dbReference type="ARBA" id="ARBA00022825"/>
    </source>
</evidence>
<dbReference type="CDD" id="cd00146">
    <property type="entry name" value="PKD"/>
    <property type="match status" value="1"/>
</dbReference>
<keyword evidence="6" id="KW-0732">Signal</keyword>
<evidence type="ECO:0000256" key="5">
    <source>
        <dbReference type="PROSITE-ProRule" id="PRU01240"/>
    </source>
</evidence>
<keyword evidence="9" id="KW-1185">Reference proteome</keyword>
<dbReference type="OrthoDB" id="9813435at2"/>
<feature type="domain" description="PKD" evidence="7">
    <location>
        <begin position="500"/>
        <end position="575"/>
    </location>
</feature>
<keyword evidence="3 5" id="KW-0378">Hydrolase</keyword>
<dbReference type="PROSITE" id="PS00138">
    <property type="entry name" value="SUBTILASE_SER"/>
    <property type="match status" value="1"/>
</dbReference>
<feature type="domain" description="PKD" evidence="7">
    <location>
        <begin position="761"/>
        <end position="827"/>
    </location>
</feature>
<dbReference type="Pfam" id="PF00801">
    <property type="entry name" value="PKD"/>
    <property type="match status" value="2"/>
</dbReference>
<dbReference type="InterPro" id="IPR000601">
    <property type="entry name" value="PKD_dom"/>
</dbReference>
<dbReference type="GO" id="GO:0006508">
    <property type="term" value="P:proteolysis"/>
    <property type="evidence" value="ECO:0007669"/>
    <property type="project" value="UniProtKB-KW"/>
</dbReference>
<dbReference type="PRINTS" id="PR00723">
    <property type="entry name" value="SUBTILISIN"/>
</dbReference>
<name>A0A1I5ZN55_HYMAR</name>
<dbReference type="InterPro" id="IPR050131">
    <property type="entry name" value="Peptidase_S8_subtilisin-like"/>
</dbReference>
<dbReference type="InterPro" id="IPR000209">
    <property type="entry name" value="Peptidase_S8/S53_dom"/>
</dbReference>
<protein>
    <submittedName>
        <fullName evidence="8">Por secretion system C-terminal sorting domain-containing protein</fullName>
    </submittedName>
</protein>
<reference evidence="9" key="1">
    <citation type="submission" date="2016-10" db="EMBL/GenBank/DDBJ databases">
        <authorList>
            <person name="Varghese N."/>
            <person name="Submissions S."/>
        </authorList>
    </citation>
    <scope>NUCLEOTIDE SEQUENCE [LARGE SCALE GENOMIC DNA]</scope>
    <source>
        <strain evidence="9">OR362-8,ATCC BAA-1266,JCM 13504</strain>
    </source>
</reference>
<dbReference type="STRING" id="1227077.SAMN04515668_3055"/>
<keyword evidence="4 5" id="KW-0720">Serine protease</keyword>
<dbReference type="SUPFAM" id="SSF52743">
    <property type="entry name" value="Subtilisin-like"/>
    <property type="match status" value="1"/>
</dbReference>
<dbReference type="Pfam" id="PF00082">
    <property type="entry name" value="Peptidase_S8"/>
    <property type="match status" value="1"/>
</dbReference>
<dbReference type="SUPFAM" id="SSF49299">
    <property type="entry name" value="PKD domain"/>
    <property type="match status" value="4"/>
</dbReference>
<evidence type="ECO:0000256" key="2">
    <source>
        <dbReference type="ARBA" id="ARBA00022670"/>
    </source>
</evidence>
<dbReference type="InterPro" id="IPR026444">
    <property type="entry name" value="Secre_tail"/>
</dbReference>
<evidence type="ECO:0000256" key="6">
    <source>
        <dbReference type="SAM" id="SignalP"/>
    </source>
</evidence>
<feature type="chain" id="PRO_5011751203" evidence="6">
    <location>
        <begin position="27"/>
        <end position="1323"/>
    </location>
</feature>
<dbReference type="PROSITE" id="PS51892">
    <property type="entry name" value="SUBTILASE"/>
    <property type="match status" value="1"/>
</dbReference>
<feature type="domain" description="PKD" evidence="7">
    <location>
        <begin position="1128"/>
        <end position="1217"/>
    </location>
</feature>
<dbReference type="PROSITE" id="PS00137">
    <property type="entry name" value="SUBTILASE_HIS"/>
    <property type="match status" value="1"/>
</dbReference>
<dbReference type="GO" id="GO:0004252">
    <property type="term" value="F:serine-type endopeptidase activity"/>
    <property type="evidence" value="ECO:0007669"/>
    <property type="project" value="UniProtKB-UniRule"/>
</dbReference>
<dbReference type="PANTHER" id="PTHR43806">
    <property type="entry name" value="PEPTIDASE S8"/>
    <property type="match status" value="1"/>
</dbReference>
<accession>A0A1I5ZN55</accession>
<feature type="signal peptide" evidence="6">
    <location>
        <begin position="1"/>
        <end position="26"/>
    </location>
</feature>
<dbReference type="Pfam" id="PF18962">
    <property type="entry name" value="Por_Secre_tail"/>
    <property type="match status" value="1"/>
</dbReference>
<dbReference type="InterPro" id="IPR036852">
    <property type="entry name" value="Peptidase_S8/S53_dom_sf"/>
</dbReference>
<dbReference type="NCBIfam" id="TIGR04183">
    <property type="entry name" value="Por_Secre_tail"/>
    <property type="match status" value="1"/>
</dbReference>
<dbReference type="Gene3D" id="3.40.50.200">
    <property type="entry name" value="Peptidase S8/S53 domain"/>
    <property type="match status" value="1"/>
</dbReference>
<sequence>MKRNYFLRGALGLLLAGQVFTTNAQALDDVQLTSAAPSQQTPDEKAYHDDKIFVKFRQLQTGTALEFNGKNERARTLKADKISKALLKADARLMRQAAGKGFGQNVSRIFQVELDGSRTSVKELIAELKAMPEVEYAELVPIYYIHAAPSDQGYTAGQQYSLNITKAVQAFSSFNGTAAPVRVAIVDDAVLISHPDLAANIWRNAGEMGLDANGNNKATNGIDDDGNGYIDDLNGWDAADKDNNPNPPTVRTANGNLAGPNTFSHGTHCAGIAGAVTNNGVGVASVSYNRVQIVPVKCTFNNAPNTRAINTSFDGLAYAIRGAKANVVSMSFGGSGYSQAFQDLISEGADTGTVIIASAGNNNNDIEQYPANYQNVISVSNTDAGDKKSSSSSFGSWVTIAAPGTNILSTVAGEGTAAQIAAGSYINYTGTSMSGPMVAGLVGFIKAQNPSLTPAQIKQILTSTADNVDVLNAGFEGLLGTGRINAYQAIVAAGGTALAPTVDFISNKTSAVIGEEVAFANRSTGDNLTYSWTFQNANIATSSAKNPVVKFTAAGSHEVKLTINGGASKTMVINVSGFTSTDILGLPLAGTVGASGINGHSNNNIPAIANLYKYSTGHLIAGVNISFRLAIPLTPSSTIRVKVWESERGLPGRALYTQTVKISDLKANNLVSTLSPNYFYFDKPVQVPANSNFYVGIEYDYPVPFVATAPRDNVSIHHVNSPAAGTDAAVFFNNSWQINAQVGVAWTFAMFPILADAAQYPAGTFTVSTKEACVNNAVDFNASSITNASAYRWAFGNGATAEEATASATYAAAGTFMPTLTATRNVSITKGGVAYPVELRQTFSQMLRVADCATAPVASFQASALSANVGSTITFSNTTTNATSYEWLISQGGTRIRSTEESPVITFATKGKYDVTLTTRNPKGEIAQLTKKQYVEIFTAGQDCGTADFLFPTRLTSFGAAAGGTFSGHNGNGIANYAKAFDLTAGTVVTKAMLNVLSAVATAPAASFITVNVWNAEGPDGTPGQVLSSAKVSYTKLMQAVANNRGNIEAVLEKHVVLPAGGRIYVGYTINYTPGDNLVVGSLLAGPNMGDRSLFLFGGDWYTLKEILSIQSEYAIAIATFNNIDKLPIANFTVSASKVAVGEAIRLDASSSKKAQVYNWEVVGGTLTSMGETAASANYDPTKAAVSFSKPGVYNITLVAMGDCGAKVATKTIQVEVGAVAKGTIATSADSKAAGATEVSVSESVVYPNPSNGQYNLVLKGEAQQKVLVTVLDMAGKEVTSKSVTLSSDSEVHQIDVVSKPAGMYLLRVKAGNKVQFYRVVKN</sequence>
<evidence type="ECO:0000256" key="3">
    <source>
        <dbReference type="ARBA" id="ARBA00022801"/>
    </source>
</evidence>
<feature type="active site" description="Charge relay system" evidence="5">
    <location>
        <position position="265"/>
    </location>
</feature>
<dbReference type="Pfam" id="PF18911">
    <property type="entry name" value="PKD_4"/>
    <property type="match status" value="1"/>
</dbReference>
<dbReference type="InterPro" id="IPR035986">
    <property type="entry name" value="PKD_dom_sf"/>
</dbReference>
<evidence type="ECO:0000313" key="9">
    <source>
        <dbReference type="Proteomes" id="UP000199029"/>
    </source>
</evidence>
<comment type="similarity">
    <text evidence="1 5">Belongs to the peptidase S8 family.</text>
</comment>
<feature type="active site" description="Charge relay system" evidence="5">
    <location>
        <position position="432"/>
    </location>
</feature>
<dbReference type="InterPro" id="IPR023828">
    <property type="entry name" value="Peptidase_S8_Ser-AS"/>
</dbReference>